<gene>
    <name evidence="2" type="ORF">IE877_10595</name>
</gene>
<evidence type="ECO:0000313" key="2">
    <source>
        <dbReference type="EMBL" id="MBD9356333.1"/>
    </source>
</evidence>
<evidence type="ECO:0000313" key="3">
    <source>
        <dbReference type="Proteomes" id="UP000652176"/>
    </source>
</evidence>
<dbReference type="PANTHER" id="PTHR10859">
    <property type="entry name" value="GLYCOSYL TRANSFERASE"/>
    <property type="match status" value="1"/>
</dbReference>
<organism evidence="2 3">
    <name type="scientific">Methylomonas albis</name>
    <dbReference type="NCBI Taxonomy" id="1854563"/>
    <lineage>
        <taxon>Bacteria</taxon>
        <taxon>Pseudomonadati</taxon>
        <taxon>Pseudomonadota</taxon>
        <taxon>Gammaproteobacteria</taxon>
        <taxon>Methylococcales</taxon>
        <taxon>Methylococcaceae</taxon>
        <taxon>Methylomonas</taxon>
    </lineage>
</organism>
<dbReference type="InterPro" id="IPR029044">
    <property type="entry name" value="Nucleotide-diphossugar_trans"/>
</dbReference>
<dbReference type="Proteomes" id="UP000652176">
    <property type="component" value="Unassembled WGS sequence"/>
</dbReference>
<proteinExistence type="predicted"/>
<evidence type="ECO:0000259" key="1">
    <source>
        <dbReference type="Pfam" id="PF00535"/>
    </source>
</evidence>
<dbReference type="Gene3D" id="3.90.550.10">
    <property type="entry name" value="Spore Coat Polysaccharide Biosynthesis Protein SpsA, Chain A"/>
    <property type="match status" value="1"/>
</dbReference>
<reference evidence="2 3" key="1">
    <citation type="submission" date="2020-09" db="EMBL/GenBank/DDBJ databases">
        <title>Methylomonas albis sp. nov. and Methylomonas fluvii sp. nov.: Two cold-adapted methanotrophs from the River Elbe and an amended description of Methylovulum psychrotolerans strain Eb1.</title>
        <authorList>
            <person name="Bussmann I.K."/>
            <person name="Klings K.-W."/>
            <person name="Warnstedt J."/>
            <person name="Hoppert M."/>
            <person name="Saborowski A."/>
            <person name="Horn F."/>
            <person name="Liebner S."/>
        </authorList>
    </citation>
    <scope>NUCLEOTIDE SEQUENCE [LARGE SCALE GENOMIC DNA]</scope>
    <source>
        <strain evidence="2 3">EbA</strain>
    </source>
</reference>
<sequence>MTTLFNPCILIPVYNHEKPLPGIVARLAAYQLPCLLVDDGSEASCAEVIRGLSAQYAWVQSIRLGLNQGKGAALKAGILAAHAQGYSHALQIDADGQHDLNDLDKFLTAAQQAPAAAVIGRALFDASIPKLRYYARYLTHAWVHINTLSCAIPDSMCGYRVYPLASCAQLIQSVTMENRMGFDTEILVRLYWQGVSIISIPTHVRYPLDGISHFRAWEDNLLLSQTHARLFFGMLLRMPTLLLRHFR</sequence>
<dbReference type="InterPro" id="IPR001173">
    <property type="entry name" value="Glyco_trans_2-like"/>
</dbReference>
<dbReference type="SUPFAM" id="SSF53448">
    <property type="entry name" value="Nucleotide-diphospho-sugar transferases"/>
    <property type="match status" value="1"/>
</dbReference>
<name>A0ABR9D246_9GAMM</name>
<protein>
    <submittedName>
        <fullName evidence="2">Glycosyltransferase family 2 protein</fullName>
    </submittedName>
</protein>
<dbReference type="PANTHER" id="PTHR10859:SF91">
    <property type="entry name" value="DOLICHYL-PHOSPHATE BETA-GLUCOSYLTRANSFERASE"/>
    <property type="match status" value="1"/>
</dbReference>
<feature type="domain" description="Glycosyltransferase 2-like" evidence="1">
    <location>
        <begin position="8"/>
        <end position="122"/>
    </location>
</feature>
<keyword evidence="3" id="KW-1185">Reference proteome</keyword>
<comment type="caution">
    <text evidence="2">The sequence shown here is derived from an EMBL/GenBank/DDBJ whole genome shotgun (WGS) entry which is preliminary data.</text>
</comment>
<dbReference type="Pfam" id="PF00535">
    <property type="entry name" value="Glycos_transf_2"/>
    <property type="match status" value="1"/>
</dbReference>
<accession>A0ABR9D246</accession>
<dbReference type="CDD" id="cd04179">
    <property type="entry name" value="DPM_DPG-synthase_like"/>
    <property type="match status" value="1"/>
</dbReference>
<dbReference type="RefSeq" id="WP_192374694.1">
    <property type="nucleotide sequence ID" value="NZ_CAJHIV010000001.1"/>
</dbReference>
<dbReference type="EMBL" id="JACXSS010000001">
    <property type="protein sequence ID" value="MBD9356333.1"/>
    <property type="molecule type" value="Genomic_DNA"/>
</dbReference>